<dbReference type="GO" id="GO:1990234">
    <property type="term" value="C:transferase complex"/>
    <property type="evidence" value="ECO:0007669"/>
    <property type="project" value="UniProtKB-ARBA"/>
</dbReference>
<dbReference type="Proteomes" id="UP000602905">
    <property type="component" value="Unassembled WGS sequence"/>
</dbReference>
<dbReference type="PANTHER" id="PTHR22847">
    <property type="entry name" value="WD40 REPEAT PROTEIN"/>
    <property type="match status" value="1"/>
</dbReference>
<feature type="repeat" description="WD" evidence="3">
    <location>
        <begin position="16"/>
        <end position="51"/>
    </location>
</feature>
<dbReference type="SUPFAM" id="SSF56112">
    <property type="entry name" value="Protein kinase-like (PK-like)"/>
    <property type="match status" value="1"/>
</dbReference>
<gene>
    <name evidence="6" type="ORF">RHS03_06128</name>
</gene>
<dbReference type="PANTHER" id="PTHR22847:SF637">
    <property type="entry name" value="WD REPEAT DOMAIN 5B"/>
    <property type="match status" value="1"/>
</dbReference>
<keyword evidence="1 3" id="KW-0853">WD repeat</keyword>
<feature type="repeat" description="WD" evidence="3">
    <location>
        <begin position="144"/>
        <end position="185"/>
    </location>
</feature>
<evidence type="ECO:0000313" key="7">
    <source>
        <dbReference type="Proteomes" id="UP000602905"/>
    </source>
</evidence>
<evidence type="ECO:0000256" key="4">
    <source>
        <dbReference type="PROSITE-ProRule" id="PRU10141"/>
    </source>
</evidence>
<dbReference type="GO" id="GO:0005524">
    <property type="term" value="F:ATP binding"/>
    <property type="evidence" value="ECO:0007669"/>
    <property type="project" value="UniProtKB-UniRule"/>
</dbReference>
<keyword evidence="6" id="KW-0808">Transferase</keyword>
<dbReference type="InterPro" id="IPR000719">
    <property type="entry name" value="Prot_kinase_dom"/>
</dbReference>
<proteinExistence type="predicted"/>
<dbReference type="PROSITE" id="PS50294">
    <property type="entry name" value="WD_REPEATS_REGION"/>
    <property type="match status" value="7"/>
</dbReference>
<dbReference type="Pfam" id="PF07714">
    <property type="entry name" value="PK_Tyr_Ser-Thr"/>
    <property type="match status" value="2"/>
</dbReference>
<dbReference type="InterPro" id="IPR011009">
    <property type="entry name" value="Kinase-like_dom_sf"/>
</dbReference>
<dbReference type="SUPFAM" id="SSF50978">
    <property type="entry name" value="WD40 repeat-like"/>
    <property type="match status" value="1"/>
</dbReference>
<keyword evidence="6" id="KW-0418">Kinase</keyword>
<sequence length="638" mass="70660">MSRLKDPDRLAAPITHVGHVNAVYAVAFSPDGKSVSSGSMDRTVRIWDTSSPAPKGEPYTGHTRGVSSVSYSPAGDLIVSGSHDQSIRLWDTDSGKQVGDPLHGHAGAINAVAFSSSGKFIVSGSNDNFVRVWDIQNRTSSNSFSGHYGRVNSVGFSPDGVYVISGSDDTTLRAWDIERVANARSFRGHTGPIRSITYSPDGSHIASASCDNTIRLWDARSGETIAKPYEGHTGHVCSVAFSPHGLFLASGSYDQTIRIWDIRTGALVLNPVTGHDGYVYSVAFSPSGKHIASSSNDGKVIVWNLFEYDLNEKRENETPVRNHDESPKENKREISRYTPIEETFNLLLKHGCIDLTSQMESGRDSSVMIGGGGFGDIWTSRLRSGAKVAIKVWRESSIEQCEEKALKRATREVYHWSRMKHQHVHQLLGVIIFRDRHLGMVSEWMENGNLHEYMRKEPALDRYEMLNVLISSDGLAKLADFGLSTISETSLGFSDTSNSRIGSTRWAVCIELAPELLFDDAQRSKESDVYALGMEVITGEVPYPQCQTEYRVIVKVMEGTQPPRPTAQLKDDGRGDRMWSLLLSCWVKDPGARPSARQVLETVRSTFPRWTMLTLTFAIRTTSNSYGRYKLHSSEDVI</sequence>
<protein>
    <submittedName>
        <fullName evidence="6">Protein tyrosine kinase</fullName>
    </submittedName>
</protein>
<organism evidence="6 7">
    <name type="scientific">Rhizoctonia solani</name>
    <dbReference type="NCBI Taxonomy" id="456999"/>
    <lineage>
        <taxon>Eukaryota</taxon>
        <taxon>Fungi</taxon>
        <taxon>Dikarya</taxon>
        <taxon>Basidiomycota</taxon>
        <taxon>Agaricomycotina</taxon>
        <taxon>Agaricomycetes</taxon>
        <taxon>Cantharellales</taxon>
        <taxon>Ceratobasidiaceae</taxon>
        <taxon>Rhizoctonia</taxon>
    </lineage>
</organism>
<accession>A0A8H7HRL8</accession>
<dbReference type="InterPro" id="IPR001680">
    <property type="entry name" value="WD40_rpt"/>
</dbReference>
<dbReference type="Gene3D" id="2.130.10.10">
    <property type="entry name" value="YVTN repeat-like/Quinoprotein amine dehydrogenase"/>
    <property type="match status" value="3"/>
</dbReference>
<dbReference type="EMBL" id="JACYCD010000056">
    <property type="protein sequence ID" value="KAF8704294.1"/>
    <property type="molecule type" value="Genomic_DNA"/>
</dbReference>
<dbReference type="PRINTS" id="PR00320">
    <property type="entry name" value="GPROTEINBRPT"/>
</dbReference>
<dbReference type="PROSITE" id="PS50082">
    <property type="entry name" value="WD_REPEATS_2"/>
    <property type="match status" value="7"/>
</dbReference>
<feature type="repeat" description="WD" evidence="3">
    <location>
        <begin position="272"/>
        <end position="305"/>
    </location>
</feature>
<feature type="repeat" description="WD" evidence="3">
    <location>
        <begin position="102"/>
        <end position="143"/>
    </location>
</feature>
<evidence type="ECO:0000259" key="5">
    <source>
        <dbReference type="PROSITE" id="PS50011"/>
    </source>
</evidence>
<evidence type="ECO:0000256" key="3">
    <source>
        <dbReference type="PROSITE-ProRule" id="PRU00221"/>
    </source>
</evidence>
<name>A0A8H7HRL8_9AGAM</name>
<feature type="domain" description="Protein kinase" evidence="5">
    <location>
        <begin position="363"/>
        <end position="607"/>
    </location>
</feature>
<feature type="repeat" description="WD" evidence="3">
    <location>
        <begin position="186"/>
        <end position="227"/>
    </location>
</feature>
<keyword evidence="4" id="KW-0547">Nucleotide-binding</keyword>
<dbReference type="InterPro" id="IPR001245">
    <property type="entry name" value="Ser-Thr/Tyr_kinase_cat_dom"/>
</dbReference>
<dbReference type="InterPro" id="IPR036322">
    <property type="entry name" value="WD40_repeat_dom_sf"/>
</dbReference>
<dbReference type="InterPro" id="IPR015943">
    <property type="entry name" value="WD40/YVTN_repeat-like_dom_sf"/>
</dbReference>
<dbReference type="SMART" id="SM00320">
    <property type="entry name" value="WD40"/>
    <property type="match status" value="7"/>
</dbReference>
<dbReference type="InterPro" id="IPR020472">
    <property type="entry name" value="WD40_PAC1"/>
</dbReference>
<dbReference type="InterPro" id="IPR017441">
    <property type="entry name" value="Protein_kinase_ATP_BS"/>
</dbReference>
<dbReference type="Gene3D" id="1.10.510.10">
    <property type="entry name" value="Transferase(Phosphotransferase) domain 1"/>
    <property type="match status" value="2"/>
</dbReference>
<dbReference type="PROSITE" id="PS50011">
    <property type="entry name" value="PROTEIN_KINASE_DOM"/>
    <property type="match status" value="1"/>
</dbReference>
<evidence type="ECO:0000256" key="1">
    <source>
        <dbReference type="ARBA" id="ARBA00022574"/>
    </source>
</evidence>
<evidence type="ECO:0000256" key="2">
    <source>
        <dbReference type="ARBA" id="ARBA00022737"/>
    </source>
</evidence>
<keyword evidence="2" id="KW-0677">Repeat</keyword>
<feature type="repeat" description="WD" evidence="3">
    <location>
        <begin position="229"/>
        <end position="270"/>
    </location>
</feature>
<comment type="caution">
    <text evidence="6">The sequence shown here is derived from an EMBL/GenBank/DDBJ whole genome shotgun (WGS) entry which is preliminary data.</text>
</comment>
<dbReference type="AlphaFoldDB" id="A0A8H7HRL8"/>
<dbReference type="PROSITE" id="PS00678">
    <property type="entry name" value="WD_REPEATS_1"/>
    <property type="match status" value="7"/>
</dbReference>
<dbReference type="OrthoDB" id="538223at2759"/>
<dbReference type="PROSITE" id="PS00107">
    <property type="entry name" value="PROTEIN_KINASE_ATP"/>
    <property type="match status" value="1"/>
</dbReference>
<feature type="non-terminal residue" evidence="6">
    <location>
        <position position="638"/>
    </location>
</feature>
<reference evidence="6" key="1">
    <citation type="submission" date="2020-09" db="EMBL/GenBank/DDBJ databases">
        <title>Comparative genome analyses of four rice-infecting Rhizoctonia solani isolates reveal extensive enrichment of homogalacturonan modification genes.</title>
        <authorList>
            <person name="Lee D.-Y."/>
            <person name="Jeon J."/>
            <person name="Kim K.-T."/>
            <person name="Cheong K."/>
            <person name="Song H."/>
            <person name="Choi G."/>
            <person name="Ko J."/>
            <person name="Opiyo S.O."/>
            <person name="Zuo S."/>
            <person name="Madhav S."/>
            <person name="Lee Y.-H."/>
            <person name="Wang G.-L."/>
        </authorList>
    </citation>
    <scope>NUCLEOTIDE SEQUENCE</scope>
    <source>
        <strain evidence="6">AG1-IA WGL</strain>
    </source>
</reference>
<keyword evidence="4" id="KW-0067">ATP-binding</keyword>
<dbReference type="Pfam" id="PF00400">
    <property type="entry name" value="WD40"/>
    <property type="match status" value="7"/>
</dbReference>
<dbReference type="InterPro" id="IPR019775">
    <property type="entry name" value="WD40_repeat_CS"/>
</dbReference>
<feature type="binding site" evidence="4">
    <location>
        <position position="391"/>
    </location>
    <ligand>
        <name>ATP</name>
        <dbReference type="ChEBI" id="CHEBI:30616"/>
    </ligand>
</feature>
<dbReference type="CDD" id="cd00200">
    <property type="entry name" value="WD40"/>
    <property type="match status" value="1"/>
</dbReference>
<dbReference type="GO" id="GO:0004672">
    <property type="term" value="F:protein kinase activity"/>
    <property type="evidence" value="ECO:0007669"/>
    <property type="project" value="InterPro"/>
</dbReference>
<evidence type="ECO:0000313" key="6">
    <source>
        <dbReference type="EMBL" id="KAF8704294.1"/>
    </source>
</evidence>
<feature type="repeat" description="WD" evidence="3">
    <location>
        <begin position="59"/>
        <end position="100"/>
    </location>
</feature>